<gene>
    <name evidence="3" type="ORF">PX52LOC_07441</name>
</gene>
<evidence type="ECO:0000256" key="1">
    <source>
        <dbReference type="SAM" id="Coils"/>
    </source>
</evidence>
<proteinExistence type="predicted"/>
<dbReference type="CDD" id="cd04184">
    <property type="entry name" value="GT2_RfbC_Mx_like"/>
    <property type="match status" value="1"/>
</dbReference>
<evidence type="ECO:0000313" key="4">
    <source>
        <dbReference type="Proteomes" id="UP000324974"/>
    </source>
</evidence>
<keyword evidence="4" id="KW-1185">Reference proteome</keyword>
<dbReference type="RefSeq" id="WP_168219420.1">
    <property type="nucleotide sequence ID" value="NZ_CP042425.1"/>
</dbReference>
<dbReference type="PANTHER" id="PTHR43179:SF7">
    <property type="entry name" value="RHAMNOSYLTRANSFERASE WBBL"/>
    <property type="match status" value="1"/>
</dbReference>
<keyword evidence="1" id="KW-0175">Coiled coil</keyword>
<dbReference type="SUPFAM" id="SSF53448">
    <property type="entry name" value="Nucleotide-diphospho-sugar transferases"/>
    <property type="match status" value="2"/>
</dbReference>
<protein>
    <submittedName>
        <fullName evidence="3">GT2 family glycosyltransferase</fullName>
    </submittedName>
</protein>
<name>A0A5C1AU95_9BACT</name>
<dbReference type="InterPro" id="IPR029044">
    <property type="entry name" value="Nucleotide-diphossugar_trans"/>
</dbReference>
<feature type="domain" description="Glycosyltransferase 2-like" evidence="2">
    <location>
        <begin position="388"/>
        <end position="515"/>
    </location>
</feature>
<dbReference type="AlphaFoldDB" id="A0A5C1AU95"/>
<reference evidence="4" key="1">
    <citation type="submission" date="2019-08" db="EMBL/GenBank/DDBJ databases">
        <title>Limnoglobus roseus gen. nov., sp. nov., a novel freshwater planctomycete with a giant genome from the family Gemmataceae.</title>
        <authorList>
            <person name="Kulichevskaya I.S."/>
            <person name="Naumoff D.G."/>
            <person name="Miroshnikov K."/>
            <person name="Ivanova A."/>
            <person name="Philippov D.A."/>
            <person name="Hakobyan A."/>
            <person name="Rijpstra I.C."/>
            <person name="Sinninghe Damste J.S."/>
            <person name="Liesack W."/>
            <person name="Dedysh S.N."/>
        </authorList>
    </citation>
    <scope>NUCLEOTIDE SEQUENCE [LARGE SCALE GENOMIC DNA]</scope>
    <source>
        <strain evidence="4">PX52</strain>
    </source>
</reference>
<sequence length="658" mass="74375">MADDLAWELDVAKRRIEQLEATLMRRTELLEQRQTELHAIKSSKAFRMAHVAQRVMDRLLPLHTKRRSMVKAVTRKLGRLVDPRTKNGPPPEARHLEECTPPAEYQRWIRAFEPSAADLQKQRQHAFPRTPIISLIVPVYNPPAAFLEAMLKSVQEQTYPHWQLCLADASTVPHVRPILEKFATDKRVKLEFLESNGGIVGNSNAALDMASGDFIALLDHDDTLAPFALFEIASAINANPAAEFFYSDEDKLDFSGSRVEPHFKPDWSPETLQSRNYVCHLVTAKRSLIDEIGGFRTGFEGAQDHDLVLRATERARQIVHIPHVLYHWRMHRQSTAADAGSKGYAHEAGKRAVQEHLDRLGIDGTAHDGIVPGLYHVAHHLRSQPLVSVIVPNKDAPEMLARCIDSLAKSSYANFELLIVENGSTRPETFAYYRQLEKQPHVRVVEWTKPFNYAAVNNFAATQARGELLLFLNNDIEAVNPDWLERMVKLGVQPGVGAVGAKLYYADDTIQHAGIVVGMGGVAGHGHLNFPRQAAGYMQRLRFTQNVAAVTGACLLCPTDVFREVGGFDEGFVLAFNDVDLCLQILAKGHRVVWTPHAELYHFESKTRGYEDTPEKLKRFKREHDLFHIKWGHFLKQGDPYYNPHYRLDRADFALRVA</sequence>
<dbReference type="Proteomes" id="UP000324974">
    <property type="component" value="Chromosome"/>
</dbReference>
<dbReference type="KEGG" id="lrs:PX52LOC_07441"/>
<accession>A0A5C1AU95</accession>
<feature type="coiled-coil region" evidence="1">
    <location>
        <begin position="2"/>
        <end position="36"/>
    </location>
</feature>
<dbReference type="Gene3D" id="3.90.550.10">
    <property type="entry name" value="Spore Coat Polysaccharide Biosynthesis Protein SpsA, Chain A"/>
    <property type="match status" value="2"/>
</dbReference>
<dbReference type="InterPro" id="IPR001173">
    <property type="entry name" value="Glyco_trans_2-like"/>
</dbReference>
<evidence type="ECO:0000313" key="3">
    <source>
        <dbReference type="EMBL" id="QEL20348.1"/>
    </source>
</evidence>
<dbReference type="CDD" id="cd04186">
    <property type="entry name" value="GT_2_like_c"/>
    <property type="match status" value="1"/>
</dbReference>
<dbReference type="GO" id="GO:0016757">
    <property type="term" value="F:glycosyltransferase activity"/>
    <property type="evidence" value="ECO:0007669"/>
    <property type="project" value="UniProtKB-KW"/>
</dbReference>
<organism evidence="3 4">
    <name type="scientific">Limnoglobus roseus</name>
    <dbReference type="NCBI Taxonomy" id="2598579"/>
    <lineage>
        <taxon>Bacteria</taxon>
        <taxon>Pseudomonadati</taxon>
        <taxon>Planctomycetota</taxon>
        <taxon>Planctomycetia</taxon>
        <taxon>Gemmatales</taxon>
        <taxon>Gemmataceae</taxon>
        <taxon>Limnoglobus</taxon>
    </lineage>
</organism>
<dbReference type="EMBL" id="CP042425">
    <property type="protein sequence ID" value="QEL20348.1"/>
    <property type="molecule type" value="Genomic_DNA"/>
</dbReference>
<evidence type="ECO:0000259" key="2">
    <source>
        <dbReference type="Pfam" id="PF00535"/>
    </source>
</evidence>
<keyword evidence="3" id="KW-0808">Transferase</keyword>
<feature type="domain" description="Glycosyltransferase 2-like" evidence="2">
    <location>
        <begin position="134"/>
        <end position="241"/>
    </location>
</feature>
<dbReference type="Pfam" id="PF00535">
    <property type="entry name" value="Glycos_transf_2"/>
    <property type="match status" value="2"/>
</dbReference>
<dbReference type="PANTHER" id="PTHR43179">
    <property type="entry name" value="RHAMNOSYLTRANSFERASE WBBL"/>
    <property type="match status" value="1"/>
</dbReference>